<name>A0A8C4SXU2_ERPCA</name>
<keyword evidence="8" id="KW-0375">Hydrogen ion transport</keyword>
<evidence type="ECO:0000256" key="6">
    <source>
        <dbReference type="ARBA" id="ARBA00023065"/>
    </source>
</evidence>
<feature type="transmembrane region" description="Helical" evidence="8">
    <location>
        <begin position="511"/>
        <end position="536"/>
    </location>
</feature>
<keyword evidence="3 8" id="KW-0813">Transport</keyword>
<keyword evidence="4 8" id="KW-0812">Transmembrane</keyword>
<dbReference type="AlphaFoldDB" id="A0A8C4SXU2"/>
<feature type="transmembrane region" description="Helical" evidence="8">
    <location>
        <begin position="221"/>
        <end position="238"/>
    </location>
</feature>
<keyword evidence="5 8" id="KW-1133">Transmembrane helix</keyword>
<sequence length="569" mass="63967">MSCVPLNLVSHKSGIQFYPKCVTPNSALCESFCSSLNTNLVLNSGRVLNQTNEHRHNVLTSAAVNIQNWKTKVKKMKAIYHTLNLCSIDITQKLVIAEIWCPVSDLSEIHSALIKGSEKSGSSLHPVLHRIESQQTPPTFNRTTSFTSSFQTIIDSYGVGDYQEINPAPFTIITFPFLFAVMFGDCGHGLIMTLFATWMILQEGHFKRLKNELSDTLFSGRYILLLMGLFSVYTGLIYNDCFSKSLSIFASAWNVRAMFQPTGPWTNHTVHSSVTLQLDPVSPGVFSGSPYPFGIDPIWNLSSNKLTFLNSYKMKMSVIFGVVHMLFGIMLSLGNYIHFREPRNILLQFVPEVTFMLALFGYLVFLIIFKWCAVPSSASRRAPSILLHFINMMMFSYPESSDSFLYGSQKRVQIFLVVTALLMVPWMLLVKPLIILKEQKKEQRSTKELNPVEVNMGDVFVHQAIHTIEYCLGCVSNTASYLRLWALSLAHAELSEVLWKMVPHVALSARAYLGSLMLTVIFAIFAILTVTILLIMEGLSAFLHALRLHCKFAGVPVTLFAEFSPEMSQ</sequence>
<evidence type="ECO:0000256" key="2">
    <source>
        <dbReference type="ARBA" id="ARBA00009904"/>
    </source>
</evidence>
<evidence type="ECO:0000313" key="10">
    <source>
        <dbReference type="Proteomes" id="UP000694620"/>
    </source>
</evidence>
<evidence type="ECO:0000256" key="7">
    <source>
        <dbReference type="ARBA" id="ARBA00023136"/>
    </source>
</evidence>
<reference evidence="9" key="2">
    <citation type="submission" date="2025-09" db="UniProtKB">
        <authorList>
            <consortium name="Ensembl"/>
        </authorList>
    </citation>
    <scope>IDENTIFICATION</scope>
</reference>
<dbReference type="Ensembl" id="ENSECRT00000023964.1">
    <property type="protein sequence ID" value="ENSECRP00000023460.1"/>
    <property type="gene ID" value="ENSECRG00000014414.1"/>
</dbReference>
<evidence type="ECO:0000256" key="1">
    <source>
        <dbReference type="ARBA" id="ARBA00004141"/>
    </source>
</evidence>
<dbReference type="GO" id="GO:0046961">
    <property type="term" value="F:proton-transporting ATPase activity, rotational mechanism"/>
    <property type="evidence" value="ECO:0007669"/>
    <property type="project" value="InterPro"/>
</dbReference>
<dbReference type="GeneTree" id="ENSGT00950000182881"/>
<feature type="transmembrane region" description="Helical" evidence="8">
    <location>
        <begin position="318"/>
        <end position="339"/>
    </location>
</feature>
<feature type="transmembrane region" description="Helical" evidence="8">
    <location>
        <begin position="412"/>
        <end position="434"/>
    </location>
</feature>
<keyword evidence="6 8" id="KW-0406">Ion transport</keyword>
<comment type="subcellular location">
    <subcellularLocation>
        <location evidence="1">Membrane</location>
        <topology evidence="1">Multi-pass membrane protein</topology>
    </subcellularLocation>
</comment>
<dbReference type="GO" id="GO:0007035">
    <property type="term" value="P:vacuolar acidification"/>
    <property type="evidence" value="ECO:0007669"/>
    <property type="project" value="TreeGrafter"/>
</dbReference>
<evidence type="ECO:0000256" key="3">
    <source>
        <dbReference type="ARBA" id="ARBA00022448"/>
    </source>
</evidence>
<feature type="transmembrane region" description="Helical" evidence="8">
    <location>
        <begin position="345"/>
        <end position="369"/>
    </location>
</feature>
<proteinExistence type="inferred from homology"/>
<dbReference type="Proteomes" id="UP000694620">
    <property type="component" value="Unassembled WGS sequence"/>
</dbReference>
<dbReference type="PANTHER" id="PTHR11629:SF90">
    <property type="entry name" value="V-TYPE PROTON ATPASE SUBUNIT A"/>
    <property type="match status" value="1"/>
</dbReference>
<evidence type="ECO:0000313" key="9">
    <source>
        <dbReference type="Ensembl" id="ENSECRP00000023460.1"/>
    </source>
</evidence>
<dbReference type="GO" id="GO:0016471">
    <property type="term" value="C:vacuolar proton-transporting V-type ATPase complex"/>
    <property type="evidence" value="ECO:0007669"/>
    <property type="project" value="TreeGrafter"/>
</dbReference>
<organism evidence="9 10">
    <name type="scientific">Erpetoichthys calabaricus</name>
    <name type="common">Rope fish</name>
    <name type="synonym">Calamoichthys calabaricus</name>
    <dbReference type="NCBI Taxonomy" id="27687"/>
    <lineage>
        <taxon>Eukaryota</taxon>
        <taxon>Metazoa</taxon>
        <taxon>Chordata</taxon>
        <taxon>Craniata</taxon>
        <taxon>Vertebrata</taxon>
        <taxon>Euteleostomi</taxon>
        <taxon>Actinopterygii</taxon>
        <taxon>Polypteriformes</taxon>
        <taxon>Polypteridae</taxon>
        <taxon>Erpetoichthys</taxon>
    </lineage>
</organism>
<reference evidence="9" key="1">
    <citation type="submission" date="2025-08" db="UniProtKB">
        <authorList>
            <consortium name="Ensembl"/>
        </authorList>
    </citation>
    <scope>IDENTIFICATION</scope>
</reference>
<dbReference type="GO" id="GO:0051117">
    <property type="term" value="F:ATPase binding"/>
    <property type="evidence" value="ECO:0007669"/>
    <property type="project" value="TreeGrafter"/>
</dbReference>
<dbReference type="PANTHER" id="PTHR11629">
    <property type="entry name" value="VACUOLAR PROTON ATPASES"/>
    <property type="match status" value="1"/>
</dbReference>
<evidence type="ECO:0000256" key="4">
    <source>
        <dbReference type="ARBA" id="ARBA00022692"/>
    </source>
</evidence>
<feature type="transmembrane region" description="Helical" evidence="8">
    <location>
        <begin position="177"/>
        <end position="201"/>
    </location>
</feature>
<dbReference type="GO" id="GO:0033179">
    <property type="term" value="C:proton-transporting V-type ATPase, V0 domain"/>
    <property type="evidence" value="ECO:0007669"/>
    <property type="project" value="InterPro"/>
</dbReference>
<evidence type="ECO:0000256" key="5">
    <source>
        <dbReference type="ARBA" id="ARBA00022989"/>
    </source>
</evidence>
<dbReference type="Pfam" id="PF01496">
    <property type="entry name" value="V_ATPase_I"/>
    <property type="match status" value="1"/>
</dbReference>
<dbReference type="GO" id="GO:0005886">
    <property type="term" value="C:plasma membrane"/>
    <property type="evidence" value="ECO:0007669"/>
    <property type="project" value="TreeGrafter"/>
</dbReference>
<comment type="function">
    <text evidence="8">Essential component of the vacuolar proton pump (V-ATPase), a multimeric enzyme that catalyzes the translocation of protons across the membranes. Required for assembly and activity of the V-ATPase.</text>
</comment>
<dbReference type="InterPro" id="IPR002490">
    <property type="entry name" value="V-ATPase_116kDa_su"/>
</dbReference>
<evidence type="ECO:0000256" key="8">
    <source>
        <dbReference type="RuleBase" id="RU361189"/>
    </source>
</evidence>
<keyword evidence="7 8" id="KW-0472">Membrane</keyword>
<keyword evidence="10" id="KW-1185">Reference proteome</keyword>
<comment type="similarity">
    <text evidence="2 8">Belongs to the V-ATPase 116 kDa subunit family.</text>
</comment>
<accession>A0A8C4SXU2</accession>
<protein>
    <recommendedName>
        <fullName evidence="8">V-type proton ATPase subunit a</fullName>
    </recommendedName>
</protein>